<dbReference type="GO" id="GO:0008270">
    <property type="term" value="F:zinc ion binding"/>
    <property type="evidence" value="ECO:0007669"/>
    <property type="project" value="UniProtKB-KW"/>
</dbReference>
<dbReference type="EMBL" id="CAICTM010001528">
    <property type="protein sequence ID" value="CAB9524380.1"/>
    <property type="molecule type" value="Genomic_DNA"/>
</dbReference>
<evidence type="ECO:0000256" key="2">
    <source>
        <dbReference type="ARBA" id="ARBA00022771"/>
    </source>
</evidence>
<accession>A0A9N8HTM1</accession>
<evidence type="ECO:0000313" key="6">
    <source>
        <dbReference type="EMBL" id="CAB9524380.1"/>
    </source>
</evidence>
<evidence type="ECO:0000313" key="7">
    <source>
        <dbReference type="Proteomes" id="UP001153069"/>
    </source>
</evidence>
<dbReference type="AlphaFoldDB" id="A0A9N8HTM1"/>
<dbReference type="Proteomes" id="UP001153069">
    <property type="component" value="Unassembled WGS sequence"/>
</dbReference>
<protein>
    <submittedName>
        <fullName evidence="6">Ubiquitin-associated (UBA) TS-N domain-containing protein octicosapeptide Phox Bemp1 (PB1) domain-containing protein</fullName>
    </submittedName>
</protein>
<feature type="domain" description="ZZ-type" evidence="5">
    <location>
        <begin position="16"/>
        <end position="68"/>
    </location>
</feature>
<evidence type="ECO:0000256" key="1">
    <source>
        <dbReference type="ARBA" id="ARBA00022723"/>
    </source>
</evidence>
<keyword evidence="2 4" id="KW-0863">Zinc-finger</keyword>
<dbReference type="SUPFAM" id="SSF52047">
    <property type="entry name" value="RNI-like"/>
    <property type="match status" value="1"/>
</dbReference>
<evidence type="ECO:0000256" key="3">
    <source>
        <dbReference type="ARBA" id="ARBA00022833"/>
    </source>
</evidence>
<dbReference type="OrthoDB" id="10064100at2759"/>
<dbReference type="Pfam" id="PF00569">
    <property type="entry name" value="ZZ"/>
    <property type="match status" value="1"/>
</dbReference>
<dbReference type="SUPFAM" id="SSF57850">
    <property type="entry name" value="RING/U-box"/>
    <property type="match status" value="1"/>
</dbReference>
<gene>
    <name evidence="6" type="ORF">SEMRO_1530_G280120.1</name>
</gene>
<evidence type="ECO:0000259" key="5">
    <source>
        <dbReference type="PROSITE" id="PS50135"/>
    </source>
</evidence>
<dbReference type="Gene3D" id="3.30.60.90">
    <property type="match status" value="1"/>
</dbReference>
<name>A0A9N8HTM1_9STRA</name>
<dbReference type="SMART" id="SM00291">
    <property type="entry name" value="ZnF_ZZ"/>
    <property type="match status" value="1"/>
</dbReference>
<keyword evidence="1" id="KW-0479">Metal-binding</keyword>
<dbReference type="InterPro" id="IPR032675">
    <property type="entry name" value="LRR_dom_sf"/>
</dbReference>
<proteinExistence type="predicted"/>
<evidence type="ECO:0000256" key="4">
    <source>
        <dbReference type="PROSITE-ProRule" id="PRU00228"/>
    </source>
</evidence>
<reference evidence="6" key="1">
    <citation type="submission" date="2020-06" db="EMBL/GenBank/DDBJ databases">
        <authorList>
            <consortium name="Plant Systems Biology data submission"/>
        </authorList>
    </citation>
    <scope>NUCLEOTIDE SEQUENCE</scope>
    <source>
        <strain evidence="6">D6</strain>
    </source>
</reference>
<dbReference type="Gene3D" id="3.80.10.10">
    <property type="entry name" value="Ribonuclease Inhibitor"/>
    <property type="match status" value="1"/>
</dbReference>
<keyword evidence="7" id="KW-1185">Reference proteome</keyword>
<dbReference type="PROSITE" id="PS50135">
    <property type="entry name" value="ZF_ZZ_2"/>
    <property type="match status" value="1"/>
</dbReference>
<dbReference type="InterPro" id="IPR043145">
    <property type="entry name" value="Znf_ZZ_sf"/>
</dbReference>
<comment type="caution">
    <text evidence="6">The sequence shown here is derived from an EMBL/GenBank/DDBJ whole genome shotgun (WGS) entry which is preliminary data.</text>
</comment>
<dbReference type="InterPro" id="IPR000433">
    <property type="entry name" value="Znf_ZZ"/>
</dbReference>
<keyword evidence="3" id="KW-0862">Zinc</keyword>
<sequence length="356" mass="40510">MSTRNSSNSSVPALFHKDVECNECGEHPILGTRYRSTRRHNYDICQLCFQEHHNGDAGDFAVFDKRAATPEELCGICPRQGRAVVANSIEELTERLSQRQQPQQEEDEAESPAEDIELYLNLNRFSTFPDATIIRLRLAMVQNKTVKSLRIFLRGTFNLNRAMQVLAEALVLNKSIRYLAVSVCASRRQGRADGAAQALQTLLTTNRTIRFFHFKTVSRFGLHGADGEGLGQDLVADYLFSALATTTLCRFLYRGGHCNVSNCNRQRACEAMKSNPHLRRIEATFDDHDDDEGEDFQLALLTGIKNRQWMDRWIGEAATKQDRVNVLEEILQRSQLADKTSAMYHFLRCHPRLLLE</sequence>
<organism evidence="6 7">
    <name type="scientific">Seminavis robusta</name>
    <dbReference type="NCBI Taxonomy" id="568900"/>
    <lineage>
        <taxon>Eukaryota</taxon>
        <taxon>Sar</taxon>
        <taxon>Stramenopiles</taxon>
        <taxon>Ochrophyta</taxon>
        <taxon>Bacillariophyta</taxon>
        <taxon>Bacillariophyceae</taxon>
        <taxon>Bacillariophycidae</taxon>
        <taxon>Naviculales</taxon>
        <taxon>Naviculaceae</taxon>
        <taxon>Seminavis</taxon>
    </lineage>
</organism>